<dbReference type="InterPro" id="IPR055199">
    <property type="entry name" value="Hda_lid"/>
</dbReference>
<dbReference type="CDD" id="cd00009">
    <property type="entry name" value="AAA"/>
    <property type="match status" value="1"/>
</dbReference>
<dbReference type="SMART" id="SM00382">
    <property type="entry name" value="AAA"/>
    <property type="match status" value="1"/>
</dbReference>
<dbReference type="Proteomes" id="UP000823631">
    <property type="component" value="Unassembled WGS sequence"/>
</dbReference>
<dbReference type="GO" id="GO:0006270">
    <property type="term" value="P:DNA replication initiation"/>
    <property type="evidence" value="ECO:0007669"/>
    <property type="project" value="TreeGrafter"/>
</dbReference>
<comment type="caution">
    <text evidence="2">The sequence shown here is derived from an EMBL/GenBank/DDBJ whole genome shotgun (WGS) entry which is preliminary data.</text>
</comment>
<evidence type="ECO:0000259" key="1">
    <source>
        <dbReference type="SMART" id="SM00382"/>
    </source>
</evidence>
<feature type="domain" description="AAA+ ATPase" evidence="1">
    <location>
        <begin position="49"/>
        <end position="166"/>
    </location>
</feature>
<dbReference type="AlphaFoldDB" id="A0A9D9GSG4"/>
<reference evidence="2" key="1">
    <citation type="submission" date="2020-10" db="EMBL/GenBank/DDBJ databases">
        <authorList>
            <person name="Gilroy R."/>
        </authorList>
    </citation>
    <scope>NUCLEOTIDE SEQUENCE</scope>
    <source>
        <strain evidence="2">17213</strain>
    </source>
</reference>
<dbReference type="PANTHER" id="PTHR30050">
    <property type="entry name" value="CHROMOSOMAL REPLICATION INITIATOR PROTEIN DNAA"/>
    <property type="match status" value="1"/>
</dbReference>
<dbReference type="Pfam" id="PF22688">
    <property type="entry name" value="Hda_lid"/>
    <property type="match status" value="1"/>
</dbReference>
<evidence type="ECO:0000313" key="3">
    <source>
        <dbReference type="Proteomes" id="UP000823631"/>
    </source>
</evidence>
<organism evidence="2 3">
    <name type="scientific">Candidatus Avisuccinivibrio stercorigallinarum</name>
    <dbReference type="NCBI Taxonomy" id="2840704"/>
    <lineage>
        <taxon>Bacteria</taxon>
        <taxon>Pseudomonadati</taxon>
        <taxon>Pseudomonadota</taxon>
        <taxon>Gammaproteobacteria</taxon>
        <taxon>Aeromonadales</taxon>
        <taxon>Succinivibrionaceae</taxon>
        <taxon>Succinivibrionaceae incertae sedis</taxon>
        <taxon>Candidatus Avisuccinivibrio</taxon>
    </lineage>
</organism>
<name>A0A9D9GSG4_9GAMM</name>
<protein>
    <recommendedName>
        <fullName evidence="1">AAA+ ATPase domain-containing protein</fullName>
    </recommendedName>
</protein>
<dbReference type="SUPFAM" id="SSF52540">
    <property type="entry name" value="P-loop containing nucleoside triphosphate hydrolases"/>
    <property type="match status" value="1"/>
</dbReference>
<dbReference type="Gene3D" id="3.40.50.300">
    <property type="entry name" value="P-loop containing nucleotide triphosphate hydrolases"/>
    <property type="match status" value="1"/>
</dbReference>
<proteinExistence type="predicted"/>
<dbReference type="Gene3D" id="1.10.8.60">
    <property type="match status" value="1"/>
</dbReference>
<gene>
    <name evidence="2" type="ORF">IAB19_00270</name>
</gene>
<dbReference type="InterPro" id="IPR027417">
    <property type="entry name" value="P-loop_NTPase"/>
</dbReference>
<reference evidence="2" key="2">
    <citation type="journal article" date="2021" name="PeerJ">
        <title>Extensive microbial diversity within the chicken gut microbiome revealed by metagenomics and culture.</title>
        <authorList>
            <person name="Gilroy R."/>
            <person name="Ravi A."/>
            <person name="Getino M."/>
            <person name="Pursley I."/>
            <person name="Horton D.L."/>
            <person name="Alikhan N.F."/>
            <person name="Baker D."/>
            <person name="Gharbi K."/>
            <person name="Hall N."/>
            <person name="Watson M."/>
            <person name="Adriaenssens E.M."/>
            <person name="Foster-Nyarko E."/>
            <person name="Jarju S."/>
            <person name="Secka A."/>
            <person name="Antonio M."/>
            <person name="Oren A."/>
            <person name="Chaudhuri R.R."/>
            <person name="La Ragione R."/>
            <person name="Hildebrand F."/>
            <person name="Pallen M.J."/>
        </authorList>
    </citation>
    <scope>NUCLEOTIDE SEQUENCE</scope>
    <source>
        <strain evidence="2">17213</strain>
    </source>
</reference>
<dbReference type="EMBL" id="JADINH010000003">
    <property type="protein sequence ID" value="MBO8414804.1"/>
    <property type="molecule type" value="Genomic_DNA"/>
</dbReference>
<dbReference type="PANTHER" id="PTHR30050:SF5">
    <property type="entry name" value="DNAA REGULATORY INACTIVATOR HDA"/>
    <property type="match status" value="1"/>
</dbReference>
<sequence length="244" mass="27314">MEQLKKTSAAAAQQALDFKLDEGSYFSSLIPGSNAPAISLLRDALQRGQNELFYIFGPRGCGKSHLLTALFRDVQRPSPEIFFIDLKAAKKLSPELLNIEVPPVLLLDNVDAPAGDSQWELALFALFNRWVDRHSGTFIASASCSADRIPFAMHDLNTRFENGVSLPLQPLNDQECEQALILKAHLRGIKMSPKVAAFLVRHLNRDMHRLTAVLNLLDHETLRQQHMLTVQFVKKILAQSAYEV</sequence>
<dbReference type="InterPro" id="IPR003593">
    <property type="entry name" value="AAA+_ATPase"/>
</dbReference>
<dbReference type="GO" id="GO:0032297">
    <property type="term" value="P:negative regulation of DNA-templated DNA replication initiation"/>
    <property type="evidence" value="ECO:0007669"/>
    <property type="project" value="TreeGrafter"/>
</dbReference>
<accession>A0A9D9GSG4</accession>
<evidence type="ECO:0000313" key="2">
    <source>
        <dbReference type="EMBL" id="MBO8414804.1"/>
    </source>
</evidence>